<dbReference type="Proteomes" id="UP000199045">
    <property type="component" value="Unassembled WGS sequence"/>
</dbReference>
<dbReference type="AlphaFoldDB" id="A0A1G7QQ92"/>
<gene>
    <name evidence="1" type="ORF">SAMN04488121_103150</name>
</gene>
<reference evidence="1 2" key="1">
    <citation type="submission" date="2016-10" db="EMBL/GenBank/DDBJ databases">
        <authorList>
            <person name="de Groot N.N."/>
        </authorList>
    </citation>
    <scope>NUCLEOTIDE SEQUENCE [LARGE SCALE GENOMIC DNA]</scope>
    <source>
        <strain evidence="1 2">DSM 527</strain>
    </source>
</reference>
<evidence type="ECO:0000313" key="2">
    <source>
        <dbReference type="Proteomes" id="UP000199045"/>
    </source>
</evidence>
<accession>A0A1G7QQ92</accession>
<organism evidence="1 2">
    <name type="scientific">Chitinophaga filiformis</name>
    <name type="common">Myxococcus filiformis</name>
    <name type="synonym">Flexibacter filiformis</name>
    <dbReference type="NCBI Taxonomy" id="104663"/>
    <lineage>
        <taxon>Bacteria</taxon>
        <taxon>Pseudomonadati</taxon>
        <taxon>Bacteroidota</taxon>
        <taxon>Chitinophagia</taxon>
        <taxon>Chitinophagales</taxon>
        <taxon>Chitinophagaceae</taxon>
        <taxon>Chitinophaga</taxon>
    </lineage>
</organism>
<evidence type="ECO:0000313" key="1">
    <source>
        <dbReference type="EMBL" id="SDG00701.1"/>
    </source>
</evidence>
<dbReference type="STRING" id="104663.SAMN04488121_103150"/>
<name>A0A1G7QQ92_CHIFI</name>
<dbReference type="EMBL" id="FNBN01000003">
    <property type="protein sequence ID" value="SDG00701.1"/>
    <property type="molecule type" value="Genomic_DNA"/>
</dbReference>
<protein>
    <submittedName>
        <fullName evidence="1">Uncharacterized protein</fullName>
    </submittedName>
</protein>
<proteinExistence type="predicted"/>
<sequence>MPDGLPFVLKQKMGKCPESMDYFLSYAYLRIRLLSLFTDYNI</sequence>